<dbReference type="GeneID" id="30147096"/>
<dbReference type="Proteomes" id="UP000094336">
    <property type="component" value="Unassembled WGS sequence"/>
</dbReference>
<keyword evidence="2" id="KW-1185">Reference proteome</keyword>
<proteinExistence type="predicted"/>
<name>A0A1E3QNC3_9ASCO</name>
<evidence type="ECO:0000313" key="2">
    <source>
        <dbReference type="Proteomes" id="UP000094336"/>
    </source>
</evidence>
<dbReference type="RefSeq" id="XP_018984534.1">
    <property type="nucleotide sequence ID" value="XM_019129243.1"/>
</dbReference>
<evidence type="ECO:0000313" key="1">
    <source>
        <dbReference type="EMBL" id="ODQ79206.1"/>
    </source>
</evidence>
<dbReference type="EMBL" id="KV454433">
    <property type="protein sequence ID" value="ODQ79206.1"/>
    <property type="molecule type" value="Genomic_DNA"/>
</dbReference>
<gene>
    <name evidence="1" type="ORF">BABINDRAFT_162245</name>
</gene>
<organism evidence="1 2">
    <name type="scientific">Babjeviella inositovora NRRL Y-12698</name>
    <dbReference type="NCBI Taxonomy" id="984486"/>
    <lineage>
        <taxon>Eukaryota</taxon>
        <taxon>Fungi</taxon>
        <taxon>Dikarya</taxon>
        <taxon>Ascomycota</taxon>
        <taxon>Saccharomycotina</taxon>
        <taxon>Pichiomycetes</taxon>
        <taxon>Serinales incertae sedis</taxon>
        <taxon>Babjeviella</taxon>
    </lineage>
</organism>
<dbReference type="AlphaFoldDB" id="A0A1E3QNC3"/>
<reference evidence="2" key="1">
    <citation type="submission" date="2016-05" db="EMBL/GenBank/DDBJ databases">
        <title>Comparative genomics of biotechnologically important yeasts.</title>
        <authorList>
            <consortium name="DOE Joint Genome Institute"/>
            <person name="Riley R."/>
            <person name="Haridas S."/>
            <person name="Wolfe K.H."/>
            <person name="Lopes M.R."/>
            <person name="Hittinger C.T."/>
            <person name="Goker M."/>
            <person name="Salamov A."/>
            <person name="Wisecaver J."/>
            <person name="Long T.M."/>
            <person name="Aerts A.L."/>
            <person name="Barry K."/>
            <person name="Choi C."/>
            <person name="Clum A."/>
            <person name="Coughlan A.Y."/>
            <person name="Deshpande S."/>
            <person name="Douglass A.P."/>
            <person name="Hanson S.J."/>
            <person name="Klenk H.-P."/>
            <person name="Labutti K."/>
            <person name="Lapidus A."/>
            <person name="Lindquist E."/>
            <person name="Lipzen A."/>
            <person name="Meier-Kolthoff J.P."/>
            <person name="Ohm R.A."/>
            <person name="Otillar R.P."/>
            <person name="Pangilinan J."/>
            <person name="Peng Y."/>
            <person name="Rokas A."/>
            <person name="Rosa C.A."/>
            <person name="Scheuner C."/>
            <person name="Sibirny A.A."/>
            <person name="Slot J.C."/>
            <person name="Stielow J.B."/>
            <person name="Sun H."/>
            <person name="Kurtzman C.P."/>
            <person name="Blackwell M."/>
            <person name="Grigoriev I.V."/>
            <person name="Jeffries T.W."/>
        </authorList>
    </citation>
    <scope>NUCLEOTIDE SEQUENCE [LARGE SCALE GENOMIC DNA]</scope>
    <source>
        <strain evidence="2">NRRL Y-12698</strain>
    </source>
</reference>
<accession>A0A1E3QNC3</accession>
<sequence length="55" mass="6246">MADFKVPGGDCNSIALWNTVDSVIKNLYRPWFNEPTHASLDDGQARMCDDLRVDF</sequence>
<protein>
    <submittedName>
        <fullName evidence="1">Uncharacterized protein</fullName>
    </submittedName>
</protein>